<proteinExistence type="predicted"/>
<dbReference type="Pfam" id="PF13531">
    <property type="entry name" value="SBP_bac_11"/>
    <property type="match status" value="1"/>
</dbReference>
<dbReference type="GO" id="GO:0030288">
    <property type="term" value="C:outer membrane-bounded periplasmic space"/>
    <property type="evidence" value="ECO:0007669"/>
    <property type="project" value="TreeGrafter"/>
</dbReference>
<feature type="chain" id="PRO_5011716216" evidence="2">
    <location>
        <begin position="19"/>
        <end position="333"/>
    </location>
</feature>
<dbReference type="OrthoDB" id="8673316at2"/>
<accession>A0A1I3J4M1</accession>
<evidence type="ECO:0000313" key="3">
    <source>
        <dbReference type="EMBL" id="SFI55261.1"/>
    </source>
</evidence>
<keyword evidence="1 2" id="KW-0732">Signal</keyword>
<evidence type="ECO:0000256" key="1">
    <source>
        <dbReference type="ARBA" id="ARBA00022729"/>
    </source>
</evidence>
<sequence length="333" mass="36248">MRHALSALLILWSAAAAAQSAFEIEEERLFDAPGTAVVRIVSTTDTDLFAPIVTAFQAANPEIDVHYTTAATTEVHRAVESGAAFDLAISSAMDLQMKLANDGLALPAPGPADWPRLARWRDEVWAFAQEPVVAAFAPRAFEGMLPRTRSDLIDALRRDPERFQGKVGTYDPNRSGAGYLFATQDARQSDTSWRLAEVMGGLDPRLYASTAAMLRDLREGRILVAYNLLGSYATADGFAGVEMLDFTHVLLRTALVPRSAPAPDLGRAFLRFLLSPEGQAAVAATGLPPIDADALTRAPHLRPIRLDAGLLVYVDPLVRGRFLREWTEAVRQP</sequence>
<dbReference type="RefSeq" id="WP_092778028.1">
    <property type="nucleotide sequence ID" value="NZ_FORA01000001.1"/>
</dbReference>
<organism evidence="3 4">
    <name type="scientific">Jannaschia pohangensis</name>
    <dbReference type="NCBI Taxonomy" id="390807"/>
    <lineage>
        <taxon>Bacteria</taxon>
        <taxon>Pseudomonadati</taxon>
        <taxon>Pseudomonadota</taxon>
        <taxon>Alphaproteobacteria</taxon>
        <taxon>Rhodobacterales</taxon>
        <taxon>Roseobacteraceae</taxon>
        <taxon>Jannaschia</taxon>
    </lineage>
</organism>
<dbReference type="Proteomes" id="UP000199110">
    <property type="component" value="Unassembled WGS sequence"/>
</dbReference>
<gene>
    <name evidence="3" type="ORF">SAMN04488095_1207</name>
</gene>
<protein>
    <submittedName>
        <fullName evidence="3">Iron(III) transport system substrate-binding protein</fullName>
    </submittedName>
</protein>
<reference evidence="3 4" key="1">
    <citation type="submission" date="2016-10" db="EMBL/GenBank/DDBJ databases">
        <authorList>
            <person name="de Groot N.N."/>
        </authorList>
    </citation>
    <scope>NUCLEOTIDE SEQUENCE [LARGE SCALE GENOMIC DNA]</scope>
    <source>
        <strain evidence="3 4">DSM 19073</strain>
    </source>
</reference>
<evidence type="ECO:0000256" key="2">
    <source>
        <dbReference type="SAM" id="SignalP"/>
    </source>
</evidence>
<name>A0A1I3J4M1_9RHOB</name>
<dbReference type="STRING" id="390807.SAMN04488095_1207"/>
<dbReference type="SUPFAM" id="SSF53850">
    <property type="entry name" value="Periplasmic binding protein-like II"/>
    <property type="match status" value="1"/>
</dbReference>
<keyword evidence="4" id="KW-1185">Reference proteome</keyword>
<feature type="signal peptide" evidence="2">
    <location>
        <begin position="1"/>
        <end position="18"/>
    </location>
</feature>
<dbReference type="Gene3D" id="3.40.190.10">
    <property type="entry name" value="Periplasmic binding protein-like II"/>
    <property type="match status" value="2"/>
</dbReference>
<dbReference type="AlphaFoldDB" id="A0A1I3J4M1"/>
<dbReference type="PANTHER" id="PTHR30006">
    <property type="entry name" value="THIAMINE-BINDING PERIPLASMIC PROTEIN-RELATED"/>
    <property type="match status" value="1"/>
</dbReference>
<evidence type="ECO:0000313" key="4">
    <source>
        <dbReference type="Proteomes" id="UP000199110"/>
    </source>
</evidence>
<dbReference type="EMBL" id="FORA01000001">
    <property type="protein sequence ID" value="SFI55261.1"/>
    <property type="molecule type" value="Genomic_DNA"/>
</dbReference>
<dbReference type="PANTHER" id="PTHR30006:SF25">
    <property type="entry name" value="PHOSPHOGLYCERATE TRANSPORT REGULATORY PROTEIN PGTC"/>
    <property type="match status" value="1"/>
</dbReference>